<evidence type="ECO:0000256" key="1">
    <source>
        <dbReference type="ARBA" id="ARBA00004442"/>
    </source>
</evidence>
<comment type="similarity">
    <text evidence="2">Belongs to the SusD family.</text>
</comment>
<proteinExistence type="inferred from homology"/>
<dbReference type="InterPro" id="IPR011990">
    <property type="entry name" value="TPR-like_helical_dom_sf"/>
</dbReference>
<dbReference type="GO" id="GO:0009279">
    <property type="term" value="C:cell outer membrane"/>
    <property type="evidence" value="ECO:0007669"/>
    <property type="project" value="UniProtKB-SubCell"/>
</dbReference>
<evidence type="ECO:0000256" key="5">
    <source>
        <dbReference type="ARBA" id="ARBA00023237"/>
    </source>
</evidence>
<evidence type="ECO:0000259" key="7">
    <source>
        <dbReference type="Pfam" id="PF14322"/>
    </source>
</evidence>
<accession>A0A1I0R3T6</accession>
<dbReference type="Pfam" id="PF14322">
    <property type="entry name" value="SusD-like_3"/>
    <property type="match status" value="1"/>
</dbReference>
<dbReference type="EMBL" id="FOJG01000001">
    <property type="protein sequence ID" value="SEW35122.1"/>
    <property type="molecule type" value="Genomic_DNA"/>
</dbReference>
<keyword evidence="4" id="KW-0472">Membrane</keyword>
<dbReference type="Pfam" id="PF07980">
    <property type="entry name" value="SusD_RagB"/>
    <property type="match status" value="1"/>
</dbReference>
<feature type="domain" description="RagB/SusD" evidence="6">
    <location>
        <begin position="375"/>
        <end position="508"/>
    </location>
</feature>
<dbReference type="OrthoDB" id="1094477at2"/>
<dbReference type="Gene3D" id="1.25.40.390">
    <property type="match status" value="1"/>
</dbReference>
<dbReference type="SUPFAM" id="SSF48452">
    <property type="entry name" value="TPR-like"/>
    <property type="match status" value="1"/>
</dbReference>
<protein>
    <submittedName>
        <fullName evidence="8">SusD family protein</fullName>
    </submittedName>
</protein>
<name>A0A1I0R3T6_9BACT</name>
<dbReference type="InterPro" id="IPR033985">
    <property type="entry name" value="SusD-like_N"/>
</dbReference>
<dbReference type="InterPro" id="IPR012944">
    <property type="entry name" value="SusD_RagB_dom"/>
</dbReference>
<dbReference type="STRING" id="29529.SAMN04488122_2185"/>
<evidence type="ECO:0000256" key="3">
    <source>
        <dbReference type="ARBA" id="ARBA00022729"/>
    </source>
</evidence>
<dbReference type="RefSeq" id="WP_089894402.1">
    <property type="nucleotide sequence ID" value="NZ_FOJG01000001.1"/>
</dbReference>
<organism evidence="8 9">
    <name type="scientific">Chitinophaga arvensicola</name>
    <dbReference type="NCBI Taxonomy" id="29529"/>
    <lineage>
        <taxon>Bacteria</taxon>
        <taxon>Pseudomonadati</taxon>
        <taxon>Bacteroidota</taxon>
        <taxon>Chitinophagia</taxon>
        <taxon>Chitinophagales</taxon>
        <taxon>Chitinophagaceae</taxon>
        <taxon>Chitinophaga</taxon>
    </lineage>
</organism>
<keyword evidence="3" id="KW-0732">Signal</keyword>
<dbReference type="AlphaFoldDB" id="A0A1I0R3T6"/>
<evidence type="ECO:0000256" key="4">
    <source>
        <dbReference type="ARBA" id="ARBA00023136"/>
    </source>
</evidence>
<feature type="domain" description="SusD-like N-terminal" evidence="7">
    <location>
        <begin position="24"/>
        <end position="233"/>
    </location>
</feature>
<keyword evidence="9" id="KW-1185">Reference proteome</keyword>
<evidence type="ECO:0000259" key="6">
    <source>
        <dbReference type="Pfam" id="PF07980"/>
    </source>
</evidence>
<evidence type="ECO:0000313" key="8">
    <source>
        <dbReference type="EMBL" id="SEW35122.1"/>
    </source>
</evidence>
<sequence>MLINKIYRLLPGMAILTFITSCDKYLDQQPSKTSSLVVTTTAQLSALLNNYNTFYQEGNRTAIYSTDDADLPLDLYNARPSTFSMAQVEFTLWDINYLPDDGRESFWSGEYRKIFNANMALSYADKVTGTDEEKAVIKADAHFIRAYSYWELANTYCLPYTAANKQETGLPLKVGTGFEEPVVRQPLEKVYELIESDLAEALKTPVILSATGTPRHWRASKAGVNGFAARYYLNRNNYTEALKYANAALAEYSQLVDYNTEMKYGIDGKVTINAGTPTAQTVTIKYPYTHNNQSDMTDMIGWKEFLYFRMLYHESWWYIPSKALLDLYDHDHDLRYEYHIVEDYSYDRGLIKPAYSYPGYIFFYKDRIPSGPTVAEMLLIKAECLARNGSVSEALTAVNTLRAKRLKPGPWVNLVAAGKDAVIKVILEERRRELPFTQRWFDIRRFNNNEDPNDDVVLTRNFYSYTSSQVSSGEPAKTYTLPKNSRRFAAPLPRTEIISSNGLIEQNKY</sequence>
<dbReference type="PROSITE" id="PS51257">
    <property type="entry name" value="PROKAR_LIPOPROTEIN"/>
    <property type="match status" value="1"/>
</dbReference>
<reference evidence="9" key="1">
    <citation type="submission" date="2016-10" db="EMBL/GenBank/DDBJ databases">
        <authorList>
            <person name="Varghese N."/>
            <person name="Submissions S."/>
        </authorList>
    </citation>
    <scope>NUCLEOTIDE SEQUENCE [LARGE SCALE GENOMIC DNA]</scope>
    <source>
        <strain evidence="9">DSM 3695</strain>
    </source>
</reference>
<gene>
    <name evidence="8" type="ORF">SAMN04488122_2185</name>
</gene>
<evidence type="ECO:0000256" key="2">
    <source>
        <dbReference type="ARBA" id="ARBA00006275"/>
    </source>
</evidence>
<dbReference type="Proteomes" id="UP000199310">
    <property type="component" value="Unassembled WGS sequence"/>
</dbReference>
<evidence type="ECO:0000313" key="9">
    <source>
        <dbReference type="Proteomes" id="UP000199310"/>
    </source>
</evidence>
<comment type="subcellular location">
    <subcellularLocation>
        <location evidence="1">Cell outer membrane</location>
    </subcellularLocation>
</comment>
<keyword evidence="5" id="KW-0998">Cell outer membrane</keyword>